<evidence type="ECO:0000259" key="1">
    <source>
        <dbReference type="Pfam" id="PF12773"/>
    </source>
</evidence>
<name>A0A1V5ZI42_9BACT</name>
<organism evidence="2">
    <name type="scientific">candidate division CPR1 bacterium ADurb.Bin160</name>
    <dbReference type="NCBI Taxonomy" id="1852826"/>
    <lineage>
        <taxon>Bacteria</taxon>
        <taxon>candidate division CPR1</taxon>
    </lineage>
</organism>
<feature type="domain" description="DZANK-type" evidence="1">
    <location>
        <begin position="191"/>
        <end position="233"/>
    </location>
</feature>
<dbReference type="InterPro" id="IPR025874">
    <property type="entry name" value="DZR"/>
</dbReference>
<reference evidence="2" key="1">
    <citation type="submission" date="2017-02" db="EMBL/GenBank/DDBJ databases">
        <title>Delving into the versatile metabolic prowess of the omnipresent phylum Bacteroidetes.</title>
        <authorList>
            <person name="Nobu M.K."/>
            <person name="Mei R."/>
            <person name="Narihiro T."/>
            <person name="Kuroda K."/>
            <person name="Liu W.-T."/>
        </authorList>
    </citation>
    <scope>NUCLEOTIDE SEQUENCE</scope>
    <source>
        <strain evidence="2">ADurb.Bin160</strain>
    </source>
</reference>
<protein>
    <submittedName>
        <fullName evidence="2">Double zinc ribbon</fullName>
    </submittedName>
</protein>
<gene>
    <name evidence="2" type="ORF">BWY04_01530</name>
</gene>
<comment type="caution">
    <text evidence="2">The sequence shown here is derived from an EMBL/GenBank/DDBJ whole genome shotgun (WGS) entry which is preliminary data.</text>
</comment>
<accession>A0A1V5ZI42</accession>
<sequence>MAEKIQSSSNGNDAGYRRDFKTNENVDKYGNKVVKDFVGNSKLIISGQDTPDFSYQKKYSLENKIDKFGDNKVYASVFDDAFIETLINSTKMSLDEGVIKKIQKLSDGSFSSKVQEEKISENGIKSLEKIINLYNQYINKSENTTIKTIIDEDEDTNQCDHDSEKMFEEFLETMNLTIDDIKTKSDNKYKCNKCQVEVTDGAKFCHNCGKELLFCFNCNVQVNKNDNFCNNCGSKLG</sequence>
<evidence type="ECO:0000313" key="2">
    <source>
        <dbReference type="EMBL" id="OQB39756.1"/>
    </source>
</evidence>
<dbReference type="AlphaFoldDB" id="A0A1V5ZI42"/>
<proteinExistence type="predicted"/>
<dbReference type="EMBL" id="MWDB01000077">
    <property type="protein sequence ID" value="OQB39756.1"/>
    <property type="molecule type" value="Genomic_DNA"/>
</dbReference>
<dbReference type="Proteomes" id="UP000485621">
    <property type="component" value="Unassembled WGS sequence"/>
</dbReference>
<dbReference type="Pfam" id="PF12773">
    <property type="entry name" value="DZR"/>
    <property type="match status" value="1"/>
</dbReference>